<evidence type="ECO:0008006" key="4">
    <source>
        <dbReference type="Google" id="ProtNLM"/>
    </source>
</evidence>
<reference evidence="2" key="1">
    <citation type="journal article" date="2020" name="Fungal Divers.">
        <title>Resolving the Mortierellaceae phylogeny through synthesis of multi-gene phylogenetics and phylogenomics.</title>
        <authorList>
            <person name="Vandepol N."/>
            <person name="Liber J."/>
            <person name="Desiro A."/>
            <person name="Na H."/>
            <person name="Kennedy M."/>
            <person name="Barry K."/>
            <person name="Grigoriev I.V."/>
            <person name="Miller A.N."/>
            <person name="O'Donnell K."/>
            <person name="Stajich J.E."/>
            <person name="Bonito G."/>
        </authorList>
    </citation>
    <scope>NUCLEOTIDE SEQUENCE</scope>
    <source>
        <strain evidence="2">CK1249</strain>
    </source>
</reference>
<gene>
    <name evidence="2" type="ORF">BGZ70_005442</name>
</gene>
<sequence length="115" mass="12194">MMIKNGLVVLACLASATLAQVESIFCQARYITNVATCIIGVKECNTVERFSSCVCANTGQKDKLRMCLIALLHDPMFMGTLQPNDFSILAAADATAVAAAEAAAEATPEAEKHEL</sequence>
<evidence type="ECO:0000256" key="1">
    <source>
        <dbReference type="SAM" id="SignalP"/>
    </source>
</evidence>
<feature type="signal peptide" evidence="1">
    <location>
        <begin position="1"/>
        <end position="19"/>
    </location>
</feature>
<protein>
    <recommendedName>
        <fullName evidence="4">Extracellular membrane protein CFEM domain-containing protein</fullName>
    </recommendedName>
</protein>
<dbReference type="OrthoDB" id="2411405at2759"/>
<dbReference type="EMBL" id="JAAAHY010000029">
    <property type="protein sequence ID" value="KAF9968253.1"/>
    <property type="molecule type" value="Genomic_DNA"/>
</dbReference>
<evidence type="ECO:0000313" key="2">
    <source>
        <dbReference type="EMBL" id="KAF9968253.1"/>
    </source>
</evidence>
<name>A0A9P6JED7_MORAP</name>
<keyword evidence="1" id="KW-0732">Signal</keyword>
<keyword evidence="3" id="KW-1185">Reference proteome</keyword>
<feature type="chain" id="PRO_5040235769" description="Extracellular membrane protein CFEM domain-containing protein" evidence="1">
    <location>
        <begin position="20"/>
        <end position="115"/>
    </location>
</feature>
<dbReference type="AlphaFoldDB" id="A0A9P6JED7"/>
<accession>A0A9P6JED7</accession>
<dbReference type="Proteomes" id="UP000738359">
    <property type="component" value="Unassembled WGS sequence"/>
</dbReference>
<organism evidence="2 3">
    <name type="scientific">Mortierella alpina</name>
    <name type="common">Oleaginous fungus</name>
    <name type="synonym">Mortierella renispora</name>
    <dbReference type="NCBI Taxonomy" id="64518"/>
    <lineage>
        <taxon>Eukaryota</taxon>
        <taxon>Fungi</taxon>
        <taxon>Fungi incertae sedis</taxon>
        <taxon>Mucoromycota</taxon>
        <taxon>Mortierellomycotina</taxon>
        <taxon>Mortierellomycetes</taxon>
        <taxon>Mortierellales</taxon>
        <taxon>Mortierellaceae</taxon>
        <taxon>Mortierella</taxon>
    </lineage>
</organism>
<proteinExistence type="predicted"/>
<evidence type="ECO:0000313" key="3">
    <source>
        <dbReference type="Proteomes" id="UP000738359"/>
    </source>
</evidence>
<comment type="caution">
    <text evidence="2">The sequence shown here is derived from an EMBL/GenBank/DDBJ whole genome shotgun (WGS) entry which is preliminary data.</text>
</comment>